<evidence type="ECO:0000256" key="8">
    <source>
        <dbReference type="SAM" id="Phobius"/>
    </source>
</evidence>
<dbReference type="GO" id="GO:0008233">
    <property type="term" value="F:peptidase activity"/>
    <property type="evidence" value="ECO:0007669"/>
    <property type="project" value="UniProtKB-KW"/>
</dbReference>
<feature type="transmembrane region" description="Helical" evidence="8">
    <location>
        <begin position="165"/>
        <end position="186"/>
    </location>
</feature>
<proteinExistence type="predicted"/>
<evidence type="ECO:0008006" key="11">
    <source>
        <dbReference type="Google" id="ProtNLM"/>
    </source>
</evidence>
<keyword evidence="7 8" id="KW-0472">Membrane</keyword>
<dbReference type="EMBL" id="PSQG01000045">
    <property type="protein sequence ID" value="RCH41582.1"/>
    <property type="molecule type" value="Genomic_DNA"/>
</dbReference>
<dbReference type="GO" id="GO:0016020">
    <property type="term" value="C:membrane"/>
    <property type="evidence" value="ECO:0007669"/>
    <property type="project" value="InterPro"/>
</dbReference>
<comment type="caution">
    <text evidence="9">The sequence shown here is derived from an EMBL/GenBank/DDBJ whole genome shotgun (WGS) entry which is preliminary data.</text>
</comment>
<keyword evidence="6 8" id="KW-1133">Transmembrane helix</keyword>
<dbReference type="AlphaFoldDB" id="A0A367FT09"/>
<protein>
    <recommendedName>
        <fullName evidence="11">Accessory gene regulator protein</fullName>
    </recommendedName>
</protein>
<dbReference type="GO" id="GO:0009372">
    <property type="term" value="P:quorum sensing"/>
    <property type="evidence" value="ECO:0007669"/>
    <property type="project" value="UniProtKB-KW"/>
</dbReference>
<dbReference type="SMART" id="SM00793">
    <property type="entry name" value="AgrB"/>
    <property type="match status" value="1"/>
</dbReference>
<evidence type="ECO:0000256" key="2">
    <source>
        <dbReference type="ARBA" id="ARBA00022654"/>
    </source>
</evidence>
<dbReference type="InterPro" id="IPR006741">
    <property type="entry name" value="AgrB"/>
</dbReference>
<accession>A0A367FT09</accession>
<evidence type="ECO:0000256" key="5">
    <source>
        <dbReference type="ARBA" id="ARBA00022801"/>
    </source>
</evidence>
<evidence type="ECO:0000313" key="10">
    <source>
        <dbReference type="Proteomes" id="UP000253208"/>
    </source>
</evidence>
<sequence>MRLVEELKKKLVDYFITNKIVQEEKRAILRYGSEIIISSTLTIGLCLVISGIIGQLVLCIVFLLTYCPLRIFSGGFHAKTQKKCTFLFIILVMLNIFISGFISEESYILNTFKWIAILIVLILSPVGCIENPISFELKKKMKVKASFCLGLEIFAIEFFKEYNYEIANCASCALIALAFILIAGILNTELQKKKMTIEEVKK</sequence>
<evidence type="ECO:0000256" key="6">
    <source>
        <dbReference type="ARBA" id="ARBA00022989"/>
    </source>
</evidence>
<dbReference type="Pfam" id="PF04647">
    <property type="entry name" value="AgrB"/>
    <property type="match status" value="1"/>
</dbReference>
<evidence type="ECO:0000256" key="4">
    <source>
        <dbReference type="ARBA" id="ARBA00022692"/>
    </source>
</evidence>
<reference evidence="9 10" key="1">
    <citation type="submission" date="2018-02" db="EMBL/GenBank/DDBJ databases">
        <title>Complete genome sequencing of Faecalibacterium prausnitzii strains isolated from the human gut.</title>
        <authorList>
            <person name="Fitzgerald B.C."/>
            <person name="Shkoporov A.N."/>
            <person name="Ross P.R."/>
            <person name="Hill C."/>
        </authorList>
    </citation>
    <scope>NUCLEOTIDE SEQUENCE [LARGE SCALE GENOMIC DNA]</scope>
    <source>
        <strain evidence="9 10">APC942/31-1</strain>
    </source>
</reference>
<feature type="transmembrane region" description="Helical" evidence="8">
    <location>
        <begin position="108"/>
        <end position="129"/>
    </location>
</feature>
<evidence type="ECO:0000256" key="7">
    <source>
        <dbReference type="ARBA" id="ARBA00023136"/>
    </source>
</evidence>
<keyword evidence="2" id="KW-0673">Quorum sensing</keyword>
<keyword evidence="1" id="KW-1003">Cell membrane</keyword>
<dbReference type="GO" id="GO:0006508">
    <property type="term" value="P:proteolysis"/>
    <property type="evidence" value="ECO:0007669"/>
    <property type="project" value="UniProtKB-KW"/>
</dbReference>
<keyword evidence="4 8" id="KW-0812">Transmembrane</keyword>
<organism evidence="9 10">
    <name type="scientific">Blautia obeum</name>
    <dbReference type="NCBI Taxonomy" id="40520"/>
    <lineage>
        <taxon>Bacteria</taxon>
        <taxon>Bacillati</taxon>
        <taxon>Bacillota</taxon>
        <taxon>Clostridia</taxon>
        <taxon>Lachnospirales</taxon>
        <taxon>Lachnospiraceae</taxon>
        <taxon>Blautia</taxon>
    </lineage>
</organism>
<name>A0A367FT09_9FIRM</name>
<evidence type="ECO:0000313" key="9">
    <source>
        <dbReference type="EMBL" id="RCH41582.1"/>
    </source>
</evidence>
<evidence type="ECO:0000256" key="3">
    <source>
        <dbReference type="ARBA" id="ARBA00022670"/>
    </source>
</evidence>
<feature type="transmembrane region" description="Helical" evidence="8">
    <location>
        <begin position="84"/>
        <end position="102"/>
    </location>
</feature>
<evidence type="ECO:0000256" key="1">
    <source>
        <dbReference type="ARBA" id="ARBA00022475"/>
    </source>
</evidence>
<keyword evidence="3" id="KW-0645">Protease</keyword>
<feature type="transmembrane region" description="Helical" evidence="8">
    <location>
        <begin position="35"/>
        <end position="64"/>
    </location>
</feature>
<dbReference type="Proteomes" id="UP000253208">
    <property type="component" value="Unassembled WGS sequence"/>
</dbReference>
<keyword evidence="5" id="KW-0378">Hydrolase</keyword>
<gene>
    <name evidence="9" type="ORF">C4886_17595</name>
</gene>